<dbReference type="Proteomes" id="UP000219799">
    <property type="component" value="Chromosome 13"/>
</dbReference>
<reference evidence="1 2" key="1">
    <citation type="submission" date="2016-06" db="EMBL/GenBank/DDBJ databases">
        <authorList>
            <consortium name="Pathogen Informatics"/>
        </authorList>
    </citation>
    <scope>NUCLEOTIDE SEQUENCE [LARGE SCALE GENOMIC DNA]</scope>
    <source>
        <strain evidence="1">PmlGA01</strain>
    </source>
</reference>
<name>A0A1C3KFB6_PLAMA</name>
<proteinExistence type="predicted"/>
<dbReference type="AlphaFoldDB" id="A0A1C3KFB6"/>
<feature type="non-terminal residue" evidence="1">
    <location>
        <position position="1"/>
    </location>
</feature>
<evidence type="ECO:0000313" key="1">
    <source>
        <dbReference type="EMBL" id="SBT72337.1"/>
    </source>
</evidence>
<protein>
    <submittedName>
        <fullName evidence="1">Uncharacterized protein</fullName>
    </submittedName>
</protein>
<dbReference type="EMBL" id="LT594501">
    <property type="protein sequence ID" value="SBT72337.1"/>
    <property type="molecule type" value="Genomic_DNA"/>
</dbReference>
<evidence type="ECO:0000313" key="2">
    <source>
        <dbReference type="Proteomes" id="UP000219799"/>
    </source>
</evidence>
<accession>A0A1C3KFB6</accession>
<sequence length="217" mass="25168">GENAMEGEKYQANINPNDSLMITPGKYGNFSNSNNNQIMFYDCKEEKMMHSVPSLNSNNIPNVILKESESSEFLKNTEKGLYSFLYSKNNENDSNHDFTLCLKNEKGVEKYLKVIGEIKVKRNAIFSDLKHNIDLKLLDKSIELTTFNKINYLKCESISNKKYSIHLNAFSDKLDETKFNEFSALHLDYIDNTNFSDLDTIEAFELKKMLFIKYDEE</sequence>
<dbReference type="VEuPathDB" id="PlasmoDB:PmUG01_13039900"/>
<organism evidence="1 2">
    <name type="scientific">Plasmodium malariae</name>
    <dbReference type="NCBI Taxonomy" id="5858"/>
    <lineage>
        <taxon>Eukaryota</taxon>
        <taxon>Sar</taxon>
        <taxon>Alveolata</taxon>
        <taxon>Apicomplexa</taxon>
        <taxon>Aconoidasida</taxon>
        <taxon>Haemosporida</taxon>
        <taxon>Plasmodiidae</taxon>
        <taxon>Plasmodium</taxon>
        <taxon>Plasmodium (Plasmodium)</taxon>
    </lineage>
</organism>
<gene>
    <name evidence="1" type="primary">PmlGA01_130033200</name>
    <name evidence="1" type="ORF">PMLGA01_130033200</name>
</gene>